<evidence type="ECO:0000256" key="3">
    <source>
        <dbReference type="SAM" id="MobiDB-lite"/>
    </source>
</evidence>
<proteinExistence type="inferred from homology"/>
<feature type="non-terminal residue" evidence="4">
    <location>
        <position position="59"/>
    </location>
</feature>
<feature type="region of interest" description="Disordered" evidence="3">
    <location>
        <begin position="1"/>
        <end position="22"/>
    </location>
</feature>
<protein>
    <submittedName>
        <fullName evidence="4">Filament-like plant protein 7-like</fullName>
    </submittedName>
</protein>
<dbReference type="AlphaFoldDB" id="A0A392VP73"/>
<accession>A0A392VP73</accession>
<evidence type="ECO:0000313" key="5">
    <source>
        <dbReference type="Proteomes" id="UP000265520"/>
    </source>
</evidence>
<sequence>MDYSRQYADESHKQYLESSQKASKLEGECQRLRLQLQKRSPGVAGSMNTKNEIGMMRRK</sequence>
<evidence type="ECO:0000256" key="2">
    <source>
        <dbReference type="ARBA" id="ARBA00023054"/>
    </source>
</evidence>
<dbReference type="EMBL" id="LXQA011236567">
    <property type="protein sequence ID" value="MCI90156.1"/>
    <property type="molecule type" value="Genomic_DNA"/>
</dbReference>
<reference evidence="4 5" key="1">
    <citation type="journal article" date="2018" name="Front. Plant Sci.">
        <title>Red Clover (Trifolium pratense) and Zigzag Clover (T. medium) - A Picture of Genomic Similarities and Differences.</title>
        <authorList>
            <person name="Dluhosova J."/>
            <person name="Istvanek J."/>
            <person name="Nedelnik J."/>
            <person name="Repkova J."/>
        </authorList>
    </citation>
    <scope>NUCLEOTIDE SEQUENCE [LARGE SCALE GENOMIC DNA]</scope>
    <source>
        <strain evidence="5">cv. 10/8</strain>
        <tissue evidence="4">Leaf</tissue>
    </source>
</reference>
<dbReference type="Proteomes" id="UP000265520">
    <property type="component" value="Unassembled WGS sequence"/>
</dbReference>
<dbReference type="InterPro" id="IPR008587">
    <property type="entry name" value="FPP_plant"/>
</dbReference>
<name>A0A392VP73_9FABA</name>
<dbReference type="Pfam" id="PF05911">
    <property type="entry name" value="FPP"/>
    <property type="match status" value="1"/>
</dbReference>
<keyword evidence="2" id="KW-0175">Coiled coil</keyword>
<feature type="region of interest" description="Disordered" evidence="3">
    <location>
        <begin position="39"/>
        <end position="59"/>
    </location>
</feature>
<evidence type="ECO:0000256" key="1">
    <source>
        <dbReference type="ARBA" id="ARBA00005921"/>
    </source>
</evidence>
<comment type="caution">
    <text evidence="4">The sequence shown here is derived from an EMBL/GenBank/DDBJ whole genome shotgun (WGS) entry which is preliminary data.</text>
</comment>
<dbReference type="PANTHER" id="PTHR31580:SF8">
    <property type="entry name" value="FILAMENT-LIKE PROTEIN (DUF869)"/>
    <property type="match status" value="1"/>
</dbReference>
<comment type="similarity">
    <text evidence="1">Belongs to the FPP family.</text>
</comment>
<dbReference type="PANTHER" id="PTHR31580">
    <property type="entry name" value="FILAMENT-LIKE PLANT PROTEIN 4"/>
    <property type="match status" value="1"/>
</dbReference>
<keyword evidence="5" id="KW-1185">Reference proteome</keyword>
<organism evidence="4 5">
    <name type="scientific">Trifolium medium</name>
    <dbReference type="NCBI Taxonomy" id="97028"/>
    <lineage>
        <taxon>Eukaryota</taxon>
        <taxon>Viridiplantae</taxon>
        <taxon>Streptophyta</taxon>
        <taxon>Embryophyta</taxon>
        <taxon>Tracheophyta</taxon>
        <taxon>Spermatophyta</taxon>
        <taxon>Magnoliopsida</taxon>
        <taxon>eudicotyledons</taxon>
        <taxon>Gunneridae</taxon>
        <taxon>Pentapetalae</taxon>
        <taxon>rosids</taxon>
        <taxon>fabids</taxon>
        <taxon>Fabales</taxon>
        <taxon>Fabaceae</taxon>
        <taxon>Papilionoideae</taxon>
        <taxon>50 kb inversion clade</taxon>
        <taxon>NPAAA clade</taxon>
        <taxon>Hologalegina</taxon>
        <taxon>IRL clade</taxon>
        <taxon>Trifolieae</taxon>
        <taxon>Trifolium</taxon>
    </lineage>
</organism>
<evidence type="ECO:0000313" key="4">
    <source>
        <dbReference type="EMBL" id="MCI90156.1"/>
    </source>
</evidence>